<dbReference type="InterPro" id="IPR008266">
    <property type="entry name" value="Tyr_kinase_AS"/>
</dbReference>
<reference evidence="3 4" key="1">
    <citation type="submission" date="2016-04" db="EMBL/GenBank/DDBJ databases">
        <title>Genome analyses suggest a sexual origin of heterokaryosis in a supposedly ancient asexual fungus.</title>
        <authorList>
            <person name="Ropars J."/>
            <person name="Sedzielewska K."/>
            <person name="Noel J."/>
            <person name="Charron P."/>
            <person name="Farinelli L."/>
            <person name="Marton T."/>
            <person name="Kruger M."/>
            <person name="Pelin A."/>
            <person name="Brachmann A."/>
            <person name="Corradi N."/>
        </authorList>
    </citation>
    <scope>NUCLEOTIDE SEQUENCE [LARGE SCALE GENOMIC DNA]</scope>
    <source>
        <strain evidence="3 4">C2</strain>
    </source>
</reference>
<evidence type="ECO:0000259" key="2">
    <source>
        <dbReference type="PROSITE" id="PS50011"/>
    </source>
</evidence>
<gene>
    <name evidence="3" type="ORF">RhiirC2_761769</name>
</gene>
<dbReference type="VEuPathDB" id="FungiDB:FUN_003726"/>
<feature type="compositionally biased region" description="Acidic residues" evidence="1">
    <location>
        <begin position="189"/>
        <end position="225"/>
    </location>
</feature>
<dbReference type="AlphaFoldDB" id="A0A2N1MFS5"/>
<dbReference type="GO" id="GO:0004672">
    <property type="term" value="F:protein kinase activity"/>
    <property type="evidence" value="ECO:0007669"/>
    <property type="project" value="InterPro"/>
</dbReference>
<feature type="compositionally biased region" description="Basic residues" evidence="1">
    <location>
        <begin position="230"/>
        <end position="240"/>
    </location>
</feature>
<dbReference type="SUPFAM" id="SSF56112">
    <property type="entry name" value="Protein kinase-like (PK-like)"/>
    <property type="match status" value="1"/>
</dbReference>
<dbReference type="InterPro" id="IPR052396">
    <property type="entry name" value="Meiotic_Drive_Suppr_Kinase"/>
</dbReference>
<dbReference type="EMBL" id="LLXL01002572">
    <property type="protein sequence ID" value="PKK60474.1"/>
    <property type="molecule type" value="Genomic_DNA"/>
</dbReference>
<dbReference type="PROSITE" id="PS50011">
    <property type="entry name" value="PROTEIN_KINASE_DOM"/>
    <property type="match status" value="1"/>
</dbReference>
<dbReference type="InterPro" id="IPR011009">
    <property type="entry name" value="Kinase-like_dom_sf"/>
</dbReference>
<sequence length="413" mass="46369">MAQTAGQLLGQAVPVCQWIPQNTLNTTSTIPAYPQRQFPGVGATNAIPLRVEDDAKTRLRDNVLSTIGALIPQGAGFVATPAVFLGASVYVLCTNNYTVAKMPKRILSQIFGEMACNGLHYGILSNYSNTYFLKREETNPTTLYISRIVQPTDTNPTLHECVYYISQLSINDNVGNRLGRVVLDSYSSNDDDDDDDSSYYDPDDYDDPDYDPDDDSDGSDDDGDDYAGLGKRKRTSKRSSKPIASSSKGITTVDKYIGGGSFGKVFSGYYDNQDVAWKTCDAYKKQEEMKTLKHEAHIYSILKECQGRDIPRLFYNGYIYDGYLFALALQLIEGAHHVDPERLTKEEKKLIVNQLKSIHNCGVLHNDISEKNILYEPKSRHYFFIDFGLSEVVGSESPKLRQEERRLKKFLNL</sequence>
<dbReference type="VEuPathDB" id="FungiDB:RhiirFUN_019001"/>
<evidence type="ECO:0000256" key="1">
    <source>
        <dbReference type="SAM" id="MobiDB-lite"/>
    </source>
</evidence>
<reference evidence="3 4" key="2">
    <citation type="submission" date="2017-10" db="EMBL/GenBank/DDBJ databases">
        <title>Extensive intraspecific genome diversity in a model arbuscular mycorrhizal fungus.</title>
        <authorList>
            <person name="Chen E.C.H."/>
            <person name="Morin E."/>
            <person name="Baudet D."/>
            <person name="Noel J."/>
            <person name="Ndikumana S."/>
            <person name="Charron P."/>
            <person name="St-Onge C."/>
            <person name="Giorgi J."/>
            <person name="Grigoriev I.V."/>
            <person name="Roux C."/>
            <person name="Martin F.M."/>
            <person name="Corradi N."/>
        </authorList>
    </citation>
    <scope>NUCLEOTIDE SEQUENCE [LARGE SCALE GENOMIC DNA]</scope>
    <source>
        <strain evidence="3 4">C2</strain>
    </source>
</reference>
<dbReference type="VEuPathDB" id="FungiDB:FUN_003727"/>
<comment type="caution">
    <text evidence="3">The sequence shown here is derived from an EMBL/GenBank/DDBJ whole genome shotgun (WGS) entry which is preliminary data.</text>
</comment>
<name>A0A2N1MFS5_9GLOM</name>
<feature type="domain" description="Protein kinase" evidence="2">
    <location>
        <begin position="251"/>
        <end position="413"/>
    </location>
</feature>
<dbReference type="PANTHER" id="PTHR37171:SF1">
    <property type="entry name" value="SERINE_THREONINE-PROTEIN KINASE YRZF-RELATED"/>
    <property type="match status" value="1"/>
</dbReference>
<feature type="region of interest" description="Disordered" evidence="1">
    <location>
        <begin position="185"/>
        <end position="246"/>
    </location>
</feature>
<dbReference type="PANTHER" id="PTHR37171">
    <property type="entry name" value="SERINE/THREONINE-PROTEIN KINASE YRZF-RELATED"/>
    <property type="match status" value="1"/>
</dbReference>
<proteinExistence type="predicted"/>
<evidence type="ECO:0000313" key="3">
    <source>
        <dbReference type="EMBL" id="PKK60474.1"/>
    </source>
</evidence>
<dbReference type="Gene3D" id="1.10.510.10">
    <property type="entry name" value="Transferase(Phosphotransferase) domain 1"/>
    <property type="match status" value="1"/>
</dbReference>
<protein>
    <recommendedName>
        <fullName evidence="2">Protein kinase domain-containing protein</fullName>
    </recommendedName>
</protein>
<accession>A0A2N1MFS5</accession>
<dbReference type="InterPro" id="IPR000719">
    <property type="entry name" value="Prot_kinase_dom"/>
</dbReference>
<dbReference type="PROSITE" id="PS00109">
    <property type="entry name" value="PROTEIN_KINASE_TYR"/>
    <property type="match status" value="1"/>
</dbReference>
<dbReference type="Pfam" id="PF00069">
    <property type="entry name" value="Pkinase"/>
    <property type="match status" value="1"/>
</dbReference>
<dbReference type="Gene3D" id="3.30.200.20">
    <property type="entry name" value="Phosphorylase Kinase, domain 1"/>
    <property type="match status" value="1"/>
</dbReference>
<dbReference type="Proteomes" id="UP000233469">
    <property type="component" value="Unassembled WGS sequence"/>
</dbReference>
<evidence type="ECO:0000313" key="4">
    <source>
        <dbReference type="Proteomes" id="UP000233469"/>
    </source>
</evidence>
<dbReference type="VEuPathDB" id="FungiDB:RhiirA1_393456"/>
<organism evidence="3 4">
    <name type="scientific">Rhizophagus irregularis</name>
    <dbReference type="NCBI Taxonomy" id="588596"/>
    <lineage>
        <taxon>Eukaryota</taxon>
        <taxon>Fungi</taxon>
        <taxon>Fungi incertae sedis</taxon>
        <taxon>Mucoromycota</taxon>
        <taxon>Glomeromycotina</taxon>
        <taxon>Glomeromycetes</taxon>
        <taxon>Glomerales</taxon>
        <taxon>Glomeraceae</taxon>
        <taxon>Rhizophagus</taxon>
    </lineage>
</organism>
<dbReference type="GO" id="GO:0005524">
    <property type="term" value="F:ATP binding"/>
    <property type="evidence" value="ECO:0007669"/>
    <property type="project" value="InterPro"/>
</dbReference>